<dbReference type="InterPro" id="IPR006320">
    <property type="entry name" value="PTS_Nitro_regul"/>
</dbReference>
<dbReference type="InterPro" id="IPR016152">
    <property type="entry name" value="PTrfase/Anion_transptr"/>
</dbReference>
<reference evidence="2 3" key="1">
    <citation type="submission" date="2014-08" db="EMBL/GenBank/DDBJ databases">
        <title>Chaperone-usher fimbriae in a diverse selection of Gallibacterium genomes.</title>
        <authorList>
            <person name="Kudirkiene E."/>
            <person name="Bager R.J."/>
            <person name="Johnson T.J."/>
            <person name="Bojesen A.M."/>
        </authorList>
    </citation>
    <scope>NUCLEOTIDE SEQUENCE [LARGE SCALE GENOMIC DNA]</scope>
    <source>
        <strain evidence="2 3">CCM5976</strain>
    </source>
</reference>
<sequence length="171" mass="19293">MKITDFLQPQNIRTGLLCSSKKRAFELICSLISPQTEESEITCFEALFNREKMGNTGINNGIAIPHAKLAVGDKPVAVFLQLDTPIKYESADHRDVDLIFAILIPETCCSSCSALLPYLAECFSDKNLCKQLRLAKNPEEVWSIFVAFDHSEHQDDQVEQVEEIKESEQTR</sequence>
<protein>
    <submittedName>
        <fullName evidence="2">PTS sugar transporter subunit IIA</fullName>
    </submittedName>
</protein>
<dbReference type="InterPro" id="IPR002178">
    <property type="entry name" value="PTS_EIIA_type-2_dom"/>
</dbReference>
<dbReference type="AlphaFoldDB" id="A0A0A2XPH5"/>
<dbReference type="GO" id="GO:0030295">
    <property type="term" value="F:protein kinase activator activity"/>
    <property type="evidence" value="ECO:0007669"/>
    <property type="project" value="TreeGrafter"/>
</dbReference>
<evidence type="ECO:0000313" key="3">
    <source>
        <dbReference type="Proteomes" id="UP000030418"/>
    </source>
</evidence>
<dbReference type="InterPro" id="IPR051541">
    <property type="entry name" value="PTS_SugarTrans_NitroReg"/>
</dbReference>
<proteinExistence type="predicted"/>
<feature type="domain" description="PTS EIIA type-2" evidence="1">
    <location>
        <begin position="5"/>
        <end position="148"/>
    </location>
</feature>
<keyword evidence="3" id="KW-1185">Reference proteome</keyword>
<dbReference type="PANTHER" id="PTHR47738">
    <property type="entry name" value="PTS SYSTEM FRUCTOSE-LIKE EIIA COMPONENT-RELATED"/>
    <property type="match status" value="1"/>
</dbReference>
<dbReference type="Pfam" id="PF00359">
    <property type="entry name" value="PTS_EIIA_2"/>
    <property type="match status" value="1"/>
</dbReference>
<dbReference type="CDD" id="cd00211">
    <property type="entry name" value="PTS_IIA_fru"/>
    <property type="match status" value="1"/>
</dbReference>
<dbReference type="PROSITE" id="PS51094">
    <property type="entry name" value="PTS_EIIA_TYPE_2"/>
    <property type="match status" value="1"/>
</dbReference>
<dbReference type="GO" id="GO:0008982">
    <property type="term" value="F:protein-N(PI)-phosphohistidine-sugar phosphotransferase activity"/>
    <property type="evidence" value="ECO:0007669"/>
    <property type="project" value="InterPro"/>
</dbReference>
<evidence type="ECO:0000313" key="2">
    <source>
        <dbReference type="EMBL" id="KGQ32570.1"/>
    </source>
</evidence>
<evidence type="ECO:0000259" key="1">
    <source>
        <dbReference type="PROSITE" id="PS51094"/>
    </source>
</evidence>
<dbReference type="EMBL" id="JPXY01000021">
    <property type="protein sequence ID" value="KGQ32570.1"/>
    <property type="molecule type" value="Genomic_DNA"/>
</dbReference>
<dbReference type="SUPFAM" id="SSF55804">
    <property type="entry name" value="Phoshotransferase/anion transport protein"/>
    <property type="match status" value="1"/>
</dbReference>
<keyword evidence="2" id="KW-0813">Transport</keyword>
<gene>
    <name evidence="2" type="ORF">P375_04985</name>
</gene>
<dbReference type="NCBIfam" id="TIGR01419">
    <property type="entry name" value="nitro_reg_IIA"/>
    <property type="match status" value="1"/>
</dbReference>
<dbReference type="Proteomes" id="UP000030418">
    <property type="component" value="Unassembled WGS sequence"/>
</dbReference>
<comment type="caution">
    <text evidence="2">The sequence shown here is derived from an EMBL/GenBank/DDBJ whole genome shotgun (WGS) entry which is preliminary data.</text>
</comment>
<name>A0A0A2XPH5_9PAST</name>
<dbReference type="Gene3D" id="3.40.930.10">
    <property type="entry name" value="Mannitol-specific EII, Chain A"/>
    <property type="match status" value="1"/>
</dbReference>
<keyword evidence="2" id="KW-0762">Sugar transport</keyword>
<accession>A0A0A2XPH5</accession>
<dbReference type="PANTHER" id="PTHR47738:SF1">
    <property type="entry name" value="NITROGEN REGULATORY PROTEIN"/>
    <property type="match status" value="1"/>
</dbReference>
<dbReference type="GO" id="GO:0009401">
    <property type="term" value="P:phosphoenolpyruvate-dependent sugar phosphotransferase system"/>
    <property type="evidence" value="ECO:0007669"/>
    <property type="project" value="InterPro"/>
</dbReference>
<dbReference type="RefSeq" id="WP_039135009.1">
    <property type="nucleotide sequence ID" value="NZ_JPXY01000021.1"/>
</dbReference>
<organism evidence="2 3">
    <name type="scientific">Gallibacterium genomosp. 2</name>
    <dbReference type="NCBI Taxonomy" id="155517"/>
    <lineage>
        <taxon>Bacteria</taxon>
        <taxon>Pseudomonadati</taxon>
        <taxon>Pseudomonadota</taxon>
        <taxon>Gammaproteobacteria</taxon>
        <taxon>Pasteurellales</taxon>
        <taxon>Pasteurellaceae</taxon>
        <taxon>Gallibacterium</taxon>
    </lineage>
</organism>